<gene>
    <name evidence="3" type="ORF">MCOR_44876</name>
</gene>
<dbReference type="Gene3D" id="3.10.10.10">
    <property type="entry name" value="HIV Type 1 Reverse Transcriptase, subunit A, domain 1"/>
    <property type="match status" value="1"/>
</dbReference>
<organism evidence="3 4">
    <name type="scientific">Mytilus coruscus</name>
    <name type="common">Sea mussel</name>
    <dbReference type="NCBI Taxonomy" id="42192"/>
    <lineage>
        <taxon>Eukaryota</taxon>
        <taxon>Metazoa</taxon>
        <taxon>Spiralia</taxon>
        <taxon>Lophotrochozoa</taxon>
        <taxon>Mollusca</taxon>
        <taxon>Bivalvia</taxon>
        <taxon>Autobranchia</taxon>
        <taxon>Pteriomorphia</taxon>
        <taxon>Mytilida</taxon>
        <taxon>Mytiloidea</taxon>
        <taxon>Mytilidae</taxon>
        <taxon>Mytilinae</taxon>
        <taxon>Mytilus</taxon>
    </lineage>
</organism>
<evidence type="ECO:0000313" key="4">
    <source>
        <dbReference type="Proteomes" id="UP000507470"/>
    </source>
</evidence>
<feature type="transmembrane region" description="Helical" evidence="1">
    <location>
        <begin position="314"/>
        <end position="339"/>
    </location>
</feature>
<name>A0A6J8DVE1_MYTCO</name>
<dbReference type="SUPFAM" id="SSF56672">
    <property type="entry name" value="DNA/RNA polymerases"/>
    <property type="match status" value="1"/>
</dbReference>
<dbReference type="PANTHER" id="PTHR36695">
    <property type="entry name" value="AGAP008648-PA"/>
    <property type="match status" value="1"/>
</dbReference>
<dbReference type="OrthoDB" id="2142040at2759"/>
<dbReference type="InterPro" id="IPR022041">
    <property type="entry name" value="Methyltransf_FA"/>
</dbReference>
<evidence type="ECO:0000256" key="1">
    <source>
        <dbReference type="SAM" id="Phobius"/>
    </source>
</evidence>
<dbReference type="EMBL" id="CACVKT020007910">
    <property type="protein sequence ID" value="CAC5411835.1"/>
    <property type="molecule type" value="Genomic_DNA"/>
</dbReference>
<dbReference type="Proteomes" id="UP000507470">
    <property type="component" value="Unassembled WGS sequence"/>
</dbReference>
<protein>
    <recommendedName>
        <fullName evidence="2">Farnesoic acid O-methyl transferase domain-containing protein</fullName>
    </recommendedName>
</protein>
<sequence length="345" mass="38583">MDCHINDMLEAGVIEPGEGPLSSGIVLVKKKDGSTKYRVMLLVYILQICCSLGTYNLYASYHFVDVHVSITCTHPTTLLKLRCELLVRILPLCCGLGEYYLFASYHFVVVKSLDIFTINSGHVDTWSTRDAYNYYTHLSPYGIIPGLNDQLEFKVMACSDISVLLSSSPDLNSTDHYDVVLGGFNNGRSEIRKRGTGQVTVQTPHILSCSEFRNFTIRWSVDGVIEVKNSSAVFMRLVDVSTISVLGLGEPCVCTNQTQSSFLAQNYTYTEWREILAPKLEQIKVDMKLDKERLSSTIRKRNSASDTRTSAQRLGIIGAGVIVVEICIIIFDDILTLVMRLKHLV</sequence>
<dbReference type="InterPro" id="IPR043502">
    <property type="entry name" value="DNA/RNA_pol_sf"/>
</dbReference>
<dbReference type="PANTHER" id="PTHR36695:SF12">
    <property type="entry name" value="AGAP008648-PA"/>
    <property type="match status" value="1"/>
</dbReference>
<evidence type="ECO:0000259" key="2">
    <source>
        <dbReference type="Pfam" id="PF12248"/>
    </source>
</evidence>
<accession>A0A6J8DVE1</accession>
<keyword evidence="1" id="KW-1133">Transmembrane helix</keyword>
<feature type="domain" description="Farnesoic acid O-methyl transferase" evidence="2">
    <location>
        <begin position="150"/>
        <end position="245"/>
    </location>
</feature>
<evidence type="ECO:0000313" key="3">
    <source>
        <dbReference type="EMBL" id="CAC5411835.1"/>
    </source>
</evidence>
<proteinExistence type="predicted"/>
<dbReference type="AlphaFoldDB" id="A0A6J8DVE1"/>
<reference evidence="3 4" key="1">
    <citation type="submission" date="2020-06" db="EMBL/GenBank/DDBJ databases">
        <authorList>
            <person name="Li R."/>
            <person name="Bekaert M."/>
        </authorList>
    </citation>
    <scope>NUCLEOTIDE SEQUENCE [LARGE SCALE GENOMIC DNA]</scope>
    <source>
        <strain evidence="4">wild</strain>
    </source>
</reference>
<keyword evidence="1" id="KW-0812">Transmembrane</keyword>
<keyword evidence="4" id="KW-1185">Reference proteome</keyword>
<dbReference type="Pfam" id="PF12248">
    <property type="entry name" value="Methyltransf_FA"/>
    <property type="match status" value="1"/>
</dbReference>
<feature type="transmembrane region" description="Helical" evidence="1">
    <location>
        <begin position="39"/>
        <end position="58"/>
    </location>
</feature>
<keyword evidence="1" id="KW-0472">Membrane</keyword>